<feature type="transmembrane region" description="Helical" evidence="1">
    <location>
        <begin position="6"/>
        <end position="27"/>
    </location>
</feature>
<protein>
    <submittedName>
        <fullName evidence="2">Uncharacterized protein</fullName>
    </submittedName>
</protein>
<organism evidence="2 3">
    <name type="scientific">Diaporthe helianthi</name>
    <dbReference type="NCBI Taxonomy" id="158607"/>
    <lineage>
        <taxon>Eukaryota</taxon>
        <taxon>Fungi</taxon>
        <taxon>Dikarya</taxon>
        <taxon>Ascomycota</taxon>
        <taxon>Pezizomycotina</taxon>
        <taxon>Sordariomycetes</taxon>
        <taxon>Sordariomycetidae</taxon>
        <taxon>Diaporthales</taxon>
        <taxon>Diaporthaceae</taxon>
        <taxon>Diaporthe</taxon>
    </lineage>
</organism>
<accession>A0A2P5I7F5</accession>
<evidence type="ECO:0000313" key="3">
    <source>
        <dbReference type="Proteomes" id="UP000094444"/>
    </source>
</evidence>
<evidence type="ECO:0000256" key="1">
    <source>
        <dbReference type="SAM" id="Phobius"/>
    </source>
</evidence>
<keyword evidence="1" id="KW-0812">Transmembrane</keyword>
<keyword evidence="1" id="KW-0472">Membrane</keyword>
<dbReference type="AlphaFoldDB" id="A0A2P5I7F5"/>
<proteinExistence type="predicted"/>
<dbReference type="EMBL" id="MAVT02000187">
    <property type="protein sequence ID" value="POS78424.1"/>
    <property type="molecule type" value="Genomic_DNA"/>
</dbReference>
<evidence type="ECO:0000313" key="2">
    <source>
        <dbReference type="EMBL" id="POS78424.1"/>
    </source>
</evidence>
<gene>
    <name evidence="2" type="ORF">DHEL01_v203187</name>
</gene>
<reference evidence="2" key="1">
    <citation type="submission" date="2017-09" db="EMBL/GenBank/DDBJ databases">
        <title>Polyketide synthases of a Diaporthe helianthi virulent isolate.</title>
        <authorList>
            <person name="Baroncelli R."/>
        </authorList>
    </citation>
    <scope>NUCLEOTIDE SEQUENCE [LARGE SCALE GENOMIC DNA]</scope>
    <source>
        <strain evidence="2">7/96</strain>
    </source>
</reference>
<sequence>MHLGNLAFIFHVLIEVPASLSFLLNAPKQLRESRPSPEAALVCQSYGGLLGATNVLCLLLLYCRGINTFDDASAIVAASLAIYHVMPVRRAWVRISAQGAGRGWLQQANALGGPHVHLMVHALLLVALTWAGLHGIVGGKP</sequence>
<keyword evidence="3" id="KW-1185">Reference proteome</keyword>
<dbReference type="OrthoDB" id="2590756at2759"/>
<keyword evidence="1" id="KW-1133">Transmembrane helix</keyword>
<name>A0A2P5I7F5_DIAHE</name>
<dbReference type="InParanoid" id="A0A2P5I7F5"/>
<feature type="transmembrane region" description="Helical" evidence="1">
    <location>
        <begin position="39"/>
        <end position="62"/>
    </location>
</feature>
<dbReference type="Proteomes" id="UP000094444">
    <property type="component" value="Unassembled WGS sequence"/>
</dbReference>
<feature type="transmembrane region" description="Helical" evidence="1">
    <location>
        <begin position="118"/>
        <end position="137"/>
    </location>
</feature>
<comment type="caution">
    <text evidence="2">The sequence shown here is derived from an EMBL/GenBank/DDBJ whole genome shotgun (WGS) entry which is preliminary data.</text>
</comment>